<gene>
    <name evidence="4" type="primary">cph2_9</name>
    <name evidence="4" type="ORF">BEI61_05090</name>
</gene>
<dbReference type="InterPro" id="IPR000160">
    <property type="entry name" value="GGDEF_dom"/>
</dbReference>
<dbReference type="CDD" id="cd18774">
    <property type="entry name" value="PDC2_HK_sensor"/>
    <property type="match status" value="1"/>
</dbReference>
<reference evidence="4 5" key="1">
    <citation type="submission" date="2016-07" db="EMBL/GenBank/DDBJ databases">
        <title>Characterization of isolates of Eisenbergiella tayi derived from blood cultures, using whole genome sequencing.</title>
        <authorList>
            <person name="Burdz T."/>
            <person name="Wiebe D."/>
            <person name="Huynh C."/>
            <person name="Bernard K."/>
        </authorList>
    </citation>
    <scope>NUCLEOTIDE SEQUENCE [LARGE SCALE GENOMIC DNA]</scope>
    <source>
        <strain evidence="4 5">NML 110608</strain>
    </source>
</reference>
<feature type="transmembrane region" description="Helical" evidence="1">
    <location>
        <begin position="20"/>
        <end position="41"/>
    </location>
</feature>
<dbReference type="SUPFAM" id="SSF141868">
    <property type="entry name" value="EAL domain-like"/>
    <property type="match status" value="1"/>
</dbReference>
<dbReference type="RefSeq" id="WP_069154478.1">
    <property type="nucleotide sequence ID" value="NZ_MCGH01000003.1"/>
</dbReference>
<comment type="caution">
    <text evidence="4">The sequence shown here is derived from an EMBL/GenBank/DDBJ whole genome shotgun (WGS) entry which is preliminary data.</text>
</comment>
<organism evidence="4 5">
    <name type="scientific">Eisenbergiella tayi</name>
    <dbReference type="NCBI Taxonomy" id="1432052"/>
    <lineage>
        <taxon>Bacteria</taxon>
        <taxon>Bacillati</taxon>
        <taxon>Bacillota</taxon>
        <taxon>Clostridia</taxon>
        <taxon>Lachnospirales</taxon>
        <taxon>Lachnospiraceae</taxon>
        <taxon>Eisenbergiella</taxon>
    </lineage>
</organism>
<dbReference type="PANTHER" id="PTHR33121">
    <property type="entry name" value="CYCLIC DI-GMP PHOSPHODIESTERASE PDEF"/>
    <property type="match status" value="1"/>
</dbReference>
<dbReference type="NCBIfam" id="TIGR00254">
    <property type="entry name" value="GGDEF"/>
    <property type="match status" value="1"/>
</dbReference>
<evidence type="ECO:0000259" key="3">
    <source>
        <dbReference type="PROSITE" id="PS50887"/>
    </source>
</evidence>
<name>A0A1E3A7U0_9FIRM</name>
<dbReference type="InterPro" id="IPR050706">
    <property type="entry name" value="Cyclic-di-GMP_PDE-like"/>
</dbReference>
<protein>
    <submittedName>
        <fullName evidence="4">Phytochrome-like protein cph2</fullName>
    </submittedName>
</protein>
<dbReference type="AlphaFoldDB" id="A0A1E3A7U0"/>
<dbReference type="InterPro" id="IPR001633">
    <property type="entry name" value="EAL_dom"/>
</dbReference>
<dbReference type="InterPro" id="IPR035919">
    <property type="entry name" value="EAL_sf"/>
</dbReference>
<feature type="domain" description="GGDEF" evidence="3">
    <location>
        <begin position="264"/>
        <end position="396"/>
    </location>
</feature>
<dbReference type="PANTHER" id="PTHR33121:SF71">
    <property type="entry name" value="OXYGEN SENSOR PROTEIN DOSP"/>
    <property type="match status" value="1"/>
</dbReference>
<dbReference type="PATRIC" id="fig|1432052.4.peg.5658"/>
<feature type="transmembrane region" description="Helical" evidence="1">
    <location>
        <begin position="199"/>
        <end position="225"/>
    </location>
</feature>
<dbReference type="Gene3D" id="3.30.70.270">
    <property type="match status" value="1"/>
</dbReference>
<dbReference type="Proteomes" id="UP000094067">
    <property type="component" value="Unassembled WGS sequence"/>
</dbReference>
<proteinExistence type="predicted"/>
<accession>A0A1E3A7U0</accession>
<feature type="domain" description="EAL" evidence="2">
    <location>
        <begin position="405"/>
        <end position="660"/>
    </location>
</feature>
<evidence type="ECO:0000313" key="4">
    <source>
        <dbReference type="EMBL" id="ODM04286.1"/>
    </source>
</evidence>
<dbReference type="SUPFAM" id="SSF55073">
    <property type="entry name" value="Nucleotide cyclase"/>
    <property type="match status" value="1"/>
</dbReference>
<dbReference type="Pfam" id="PF00563">
    <property type="entry name" value="EAL"/>
    <property type="match status" value="1"/>
</dbReference>
<dbReference type="GO" id="GO:0071111">
    <property type="term" value="F:cyclic-guanylate-specific phosphodiesterase activity"/>
    <property type="evidence" value="ECO:0007669"/>
    <property type="project" value="InterPro"/>
</dbReference>
<dbReference type="EMBL" id="MCGH01000003">
    <property type="protein sequence ID" value="ODM04286.1"/>
    <property type="molecule type" value="Genomic_DNA"/>
</dbReference>
<evidence type="ECO:0000256" key="1">
    <source>
        <dbReference type="SAM" id="Phobius"/>
    </source>
</evidence>
<dbReference type="Gene3D" id="3.20.20.450">
    <property type="entry name" value="EAL domain"/>
    <property type="match status" value="1"/>
</dbReference>
<evidence type="ECO:0000259" key="2">
    <source>
        <dbReference type="PROSITE" id="PS50883"/>
    </source>
</evidence>
<keyword evidence="1" id="KW-1133">Transmembrane helix</keyword>
<keyword evidence="1" id="KW-0812">Transmembrane</keyword>
<dbReference type="CDD" id="cd01948">
    <property type="entry name" value="EAL"/>
    <property type="match status" value="1"/>
</dbReference>
<dbReference type="InterPro" id="IPR043128">
    <property type="entry name" value="Rev_trsase/Diguanyl_cyclase"/>
</dbReference>
<evidence type="ECO:0000313" key="5">
    <source>
        <dbReference type="Proteomes" id="UP000094067"/>
    </source>
</evidence>
<dbReference type="SMART" id="SM00052">
    <property type="entry name" value="EAL"/>
    <property type="match status" value="1"/>
</dbReference>
<dbReference type="PROSITE" id="PS50883">
    <property type="entry name" value="EAL"/>
    <property type="match status" value="1"/>
</dbReference>
<dbReference type="InterPro" id="IPR029787">
    <property type="entry name" value="Nucleotide_cyclase"/>
</dbReference>
<dbReference type="SMART" id="SM00267">
    <property type="entry name" value="GGDEF"/>
    <property type="match status" value="1"/>
</dbReference>
<dbReference type="Gene3D" id="3.30.450.20">
    <property type="entry name" value="PAS domain"/>
    <property type="match status" value="1"/>
</dbReference>
<keyword evidence="1" id="KW-0472">Membrane</keyword>
<sequence length="660" mass="75873">MIREDKRIKENNILRAEPGFVIAVLAVLILLIAAVTIQSALGLKTAVDRTTKAYVSDVAAQSALDIDDRLSLYQENNIIGVLEGTGNKESMQRLIQPVSFDGQGLTCIADTEGNVVISPTDLDPFMRLDDIFKEDSEETTVRNIKRMQENMKEGKNGVFSFVAVDGRELILSYNILKSYDWVLLTLVPADLISYETDRYVIQTFAIVAGTILLFLFFLLILLFIYRNNRRRLEYIAFVDAVTGGMNNAAFCLKLRETLKNARRNEYTVAVINIRNFKMINESFGTHEGDRTLHYCMQILRKNVKEGEIAARGNADDFFLCLKEGNRNIVAARLQEIVREINSFNENLENPYHLSFRQGAYLIDEPDLDSTIIQDRVMTACMNQQEFGENSCVFYDICFTQKMKQEHELNDMFRGALENGDFKVYFQPKVSLEDEKTAGAEALVRWQHPEEGMISPGDFIPLFEKNGNICRLDCYVFEEVCRTIDRWRREGRKLFPISVNLSRQHFKRNDFLNQFADVAAKYRIPEGLLELELTESIFFDDNSIAMVRESINRMHELGFKCSLDDFGSGFSSLGLLKEFDVDTIKLDRRFFLEMSKPKAEDVVECLIDLAGRLKVKTVAEGIETQEQIDFLKQIHCDMVQGFFYSRPLRVEEFEEWADRRG</sequence>
<dbReference type="Pfam" id="PF00990">
    <property type="entry name" value="GGDEF"/>
    <property type="match status" value="1"/>
</dbReference>
<dbReference type="PROSITE" id="PS50887">
    <property type="entry name" value="GGDEF"/>
    <property type="match status" value="1"/>
</dbReference>